<dbReference type="OrthoDB" id="9968929at2"/>
<protein>
    <submittedName>
        <fullName evidence="1">Uncharacterized protein</fullName>
    </submittedName>
</protein>
<dbReference type="RefSeq" id="WP_063340510.1">
    <property type="nucleotide sequence ID" value="NZ_LUKJ01000002.1"/>
</dbReference>
<reference evidence="1 2" key="2">
    <citation type="journal article" date="2018" name="Nature">
        <title>Mutant phenotypes for thousands of bacterial genes of unknown function.</title>
        <authorList>
            <person name="Price M.N."/>
            <person name="Wetmore K.M."/>
            <person name="Waters R.J."/>
            <person name="Callaghan M."/>
            <person name="Ray J."/>
            <person name="Liu H."/>
            <person name="Kuehl J.V."/>
            <person name="Melnyk R.A."/>
            <person name="Lamson J.S."/>
            <person name="Suh Y."/>
            <person name="Carlson H.K."/>
            <person name="Esquivel Z."/>
            <person name="Sadeeshkumar H."/>
            <person name="Chakraborty R."/>
            <person name="Zane G.M."/>
            <person name="Rubin B.E."/>
            <person name="Wall J.D."/>
            <person name="Visel A."/>
            <person name="Bristow J."/>
            <person name="Blow M.J."/>
            <person name="Arkin A.P."/>
            <person name="Deutschbauer A.M."/>
        </authorList>
    </citation>
    <scope>NUCLEOTIDE SEQUENCE [LARGE SCALE GENOMIC DNA]</scope>
    <source>
        <strain evidence="1 2">FW300-N1B4</strain>
    </source>
</reference>
<reference evidence="2" key="1">
    <citation type="submission" date="2016-03" db="EMBL/GenBank/DDBJ databases">
        <authorList>
            <person name="Ray J."/>
            <person name="Price M."/>
            <person name="Deutschbauer A."/>
        </authorList>
    </citation>
    <scope>NUCLEOTIDE SEQUENCE [LARGE SCALE GENOMIC DNA]</scope>
    <source>
        <strain evidence="2">FW300-N1B4</strain>
    </source>
</reference>
<comment type="caution">
    <text evidence="1">The sequence shown here is derived from an EMBL/GenBank/DDBJ whole genome shotgun (WGS) entry which is preliminary data.</text>
</comment>
<organism evidence="1 2">
    <name type="scientific">Pseudomonas fluorescens</name>
    <dbReference type="NCBI Taxonomy" id="294"/>
    <lineage>
        <taxon>Bacteria</taxon>
        <taxon>Pseudomonadati</taxon>
        <taxon>Pseudomonadota</taxon>
        <taxon>Gammaproteobacteria</taxon>
        <taxon>Pseudomonadales</taxon>
        <taxon>Pseudomonadaceae</taxon>
        <taxon>Pseudomonas</taxon>
    </lineage>
</organism>
<accession>A0A162B1X6</accession>
<evidence type="ECO:0000313" key="1">
    <source>
        <dbReference type="EMBL" id="KZN20466.1"/>
    </source>
</evidence>
<proteinExistence type="predicted"/>
<dbReference type="Proteomes" id="UP000076489">
    <property type="component" value="Unassembled WGS sequence"/>
</dbReference>
<gene>
    <name evidence="1" type="ORF">A1D17_02685</name>
</gene>
<sequence>MSPQTRILRINVYQSIRKNLFCRLGFHGHTVRPGELPPNVCGWNCGKVFNPNAFQDYVVTLKDGAVFNVRAVNEYHAGSVVVFGPDAPSLVLKVGPSGKFEAQDQPQKVHRDNIASIQLQKVVAEG</sequence>
<dbReference type="EMBL" id="LUKJ01000002">
    <property type="protein sequence ID" value="KZN20466.1"/>
    <property type="molecule type" value="Genomic_DNA"/>
</dbReference>
<name>A0A162B1X6_PSEFL</name>
<evidence type="ECO:0000313" key="2">
    <source>
        <dbReference type="Proteomes" id="UP000076489"/>
    </source>
</evidence>
<dbReference type="AlphaFoldDB" id="A0A162B1X6"/>